<dbReference type="PANTHER" id="PTHR22702:SF1">
    <property type="entry name" value="PROTEASE-ASSOCIATED DOMAIN-CONTAINING PROTEIN 1"/>
    <property type="match status" value="1"/>
</dbReference>
<dbReference type="InterPro" id="IPR003137">
    <property type="entry name" value="PA_domain"/>
</dbReference>
<evidence type="ECO:0000313" key="6">
    <source>
        <dbReference type="Proteomes" id="UP000317691"/>
    </source>
</evidence>
<evidence type="ECO:0000313" key="5">
    <source>
        <dbReference type="EMBL" id="TMQ66072.1"/>
    </source>
</evidence>
<dbReference type="SUPFAM" id="SSF52025">
    <property type="entry name" value="PA domain"/>
    <property type="match status" value="1"/>
</dbReference>
<dbReference type="Proteomes" id="UP000317691">
    <property type="component" value="Unassembled WGS sequence"/>
</dbReference>
<keyword evidence="2" id="KW-0325">Glycoprotein</keyword>
<name>A0A538TR26_UNCEI</name>
<comment type="caution">
    <text evidence="5">The sequence shown here is derived from an EMBL/GenBank/DDBJ whole genome shotgun (WGS) entry which is preliminary data.</text>
</comment>
<dbReference type="AlphaFoldDB" id="A0A538TR26"/>
<dbReference type="Gene3D" id="3.50.30.30">
    <property type="match status" value="1"/>
</dbReference>
<keyword evidence="1 3" id="KW-0732">Signal</keyword>
<sequence>MARRIFPNAIAPPSVLAVLTLLGALLPNGPLAPPAASAATITIVNADGAGEGFNDTTPATPVGGNPGTTVGAQRLYVFQTAAGIWASILRSNVEIRVSAQFGPLTPCDASSGVLGSAGPTTVHRDFPGALIAGAWYHQALANKLTGSDLDPQADINANFNSSVGTSTCLTPGWYYGIDGNEGTQIELLPVVLHEIGHGLGFSTTTNGQTGLYLNSFPHVWDFFLFNPATGLHWNQMNQAQRAASATSCGNLVWDGAATTAGAARLLGPKPTLHVNSPAAAVGDYDVGTASFGPPLSSNGVTGDVVLANDGTGVLTNACEPLINVVAGKIVLLDRGGCTFVVKVKNAQNAGAIGVIVADSVAGCPPAGLGGSDPTITIPSVRISQSDGVLLKANLTGMNATLIQDPTKKAGTHVSGRVKMYAPLPYAAGSSVSHWDVSAEPNLLMEPAINTSLSSDPDLTVQLFADIGWLGTSGVQVVDGSGGPLQFSLGQSMPNPGADLTSVRFVVPSRGRVVMRLFDVSGRLVRTAVDETLGPGAYSAPIPTAGLAGGVYFYRLEAGGMSLSRRLAVLP</sequence>
<organism evidence="5 6">
    <name type="scientific">Eiseniibacteriota bacterium</name>
    <dbReference type="NCBI Taxonomy" id="2212470"/>
    <lineage>
        <taxon>Bacteria</taxon>
        <taxon>Candidatus Eiseniibacteriota</taxon>
    </lineage>
</organism>
<gene>
    <name evidence="5" type="ORF">E6K79_04220</name>
</gene>
<evidence type="ECO:0000256" key="3">
    <source>
        <dbReference type="SAM" id="SignalP"/>
    </source>
</evidence>
<dbReference type="CDD" id="cd04818">
    <property type="entry name" value="PA_subtilisin_1"/>
    <property type="match status" value="1"/>
</dbReference>
<dbReference type="EMBL" id="VBOZ01000010">
    <property type="protein sequence ID" value="TMQ66072.1"/>
    <property type="molecule type" value="Genomic_DNA"/>
</dbReference>
<accession>A0A538TR26</accession>
<feature type="signal peptide" evidence="3">
    <location>
        <begin position="1"/>
        <end position="32"/>
    </location>
</feature>
<dbReference type="PANTHER" id="PTHR22702">
    <property type="entry name" value="PROTEASE-ASSOCIATED DOMAIN-CONTAINING PROTEIN"/>
    <property type="match status" value="1"/>
</dbReference>
<reference evidence="5 6" key="1">
    <citation type="journal article" date="2019" name="Nat. Microbiol.">
        <title>Mediterranean grassland soil C-N compound turnover is dependent on rainfall and depth, and is mediated by genomically divergent microorganisms.</title>
        <authorList>
            <person name="Diamond S."/>
            <person name="Andeer P.F."/>
            <person name="Li Z."/>
            <person name="Crits-Christoph A."/>
            <person name="Burstein D."/>
            <person name="Anantharaman K."/>
            <person name="Lane K.R."/>
            <person name="Thomas B.C."/>
            <person name="Pan C."/>
            <person name="Northen T.R."/>
            <person name="Banfield J.F."/>
        </authorList>
    </citation>
    <scope>NUCLEOTIDE SEQUENCE [LARGE SCALE GENOMIC DNA]</scope>
    <source>
        <strain evidence="5">WS_9</strain>
    </source>
</reference>
<proteinExistence type="predicted"/>
<protein>
    <submittedName>
        <fullName evidence="5">Peptidase</fullName>
    </submittedName>
</protein>
<dbReference type="Pfam" id="PF02225">
    <property type="entry name" value="PA"/>
    <property type="match status" value="1"/>
</dbReference>
<evidence type="ECO:0000256" key="2">
    <source>
        <dbReference type="ARBA" id="ARBA00023180"/>
    </source>
</evidence>
<evidence type="ECO:0000256" key="1">
    <source>
        <dbReference type="ARBA" id="ARBA00022729"/>
    </source>
</evidence>
<evidence type="ECO:0000259" key="4">
    <source>
        <dbReference type="Pfam" id="PF02225"/>
    </source>
</evidence>
<feature type="chain" id="PRO_5021918976" evidence="3">
    <location>
        <begin position="33"/>
        <end position="570"/>
    </location>
</feature>
<feature type="domain" description="PA" evidence="4">
    <location>
        <begin position="300"/>
        <end position="388"/>
    </location>
</feature>
<dbReference type="InterPro" id="IPR046450">
    <property type="entry name" value="PA_dom_sf"/>
</dbReference>